<evidence type="ECO:0000313" key="11">
    <source>
        <dbReference type="EMBL" id="PGH30815.1"/>
    </source>
</evidence>
<dbReference type="STRING" id="73230.A0A2B7ZB56"/>
<dbReference type="PANTHER" id="PTHR18952:SF265">
    <property type="entry name" value="CARBONIC ANHYDRASE"/>
    <property type="match status" value="1"/>
</dbReference>
<dbReference type="InterPro" id="IPR036398">
    <property type="entry name" value="CA_dom_sf"/>
</dbReference>
<dbReference type="SMART" id="SM01057">
    <property type="entry name" value="Carb_anhydrase"/>
    <property type="match status" value="1"/>
</dbReference>
<comment type="function">
    <text evidence="2 9">Reversible hydration of carbon dioxide.</text>
</comment>
<dbReference type="InterPro" id="IPR001148">
    <property type="entry name" value="CA_dom"/>
</dbReference>
<dbReference type="Proteomes" id="UP000226031">
    <property type="component" value="Unassembled WGS sequence"/>
</dbReference>
<evidence type="ECO:0000256" key="4">
    <source>
        <dbReference type="ARBA" id="ARBA00012925"/>
    </source>
</evidence>
<name>A0A2B7ZB56_9EURO</name>
<evidence type="ECO:0000256" key="6">
    <source>
        <dbReference type="ARBA" id="ARBA00022833"/>
    </source>
</evidence>
<gene>
    <name evidence="11" type="ORF">GX50_06401</name>
</gene>
<evidence type="ECO:0000259" key="10">
    <source>
        <dbReference type="PROSITE" id="PS51144"/>
    </source>
</evidence>
<dbReference type="SUPFAM" id="SSF51069">
    <property type="entry name" value="Carbonic anhydrase"/>
    <property type="match status" value="1"/>
</dbReference>
<evidence type="ECO:0000256" key="9">
    <source>
        <dbReference type="RuleBase" id="RU367011"/>
    </source>
</evidence>
<dbReference type="GO" id="GO:0008270">
    <property type="term" value="F:zinc ion binding"/>
    <property type="evidence" value="ECO:0007669"/>
    <property type="project" value="UniProtKB-UniRule"/>
</dbReference>
<sequence length="303" mass="32725">MLLLTFVTLVLLNARSVLSSCAHGTYLHRRATDGESIELPNFGYGAVDGPTKWHSLSPENVLCAIGTTQSPIDIDSTIITQVPVGFLSMNVPVQDVKFENLGTNVEVVLQGTTLVDGREFLLEQFHFHTPSEHVIDGEQFAAEIHMVHTARDNREEVAVIALIVQATSGDSVRSIDTVISNVNQIPNPGNVVDIRQLNIADMVSLVNTLPLFSYTGSLTTPPCTEGIPFFILSQAIPMHIDVFNSLKAVVGHNSRFLQSNSSTGQNVLAAGCQALPTKTQSNETVAAAMASSARVRRGAHSYY</sequence>
<proteinExistence type="inferred from homology"/>
<accession>A0A2B7ZB56</accession>
<evidence type="ECO:0000256" key="2">
    <source>
        <dbReference type="ARBA" id="ARBA00002904"/>
    </source>
</evidence>
<dbReference type="EC" id="4.2.1.1" evidence="4 9"/>
<dbReference type="Gene3D" id="3.10.200.10">
    <property type="entry name" value="Alpha carbonic anhydrase"/>
    <property type="match status" value="1"/>
</dbReference>
<keyword evidence="12" id="KW-1185">Reference proteome</keyword>
<feature type="signal peptide" evidence="9">
    <location>
        <begin position="1"/>
        <end position="19"/>
    </location>
</feature>
<dbReference type="AlphaFoldDB" id="A0A2B7ZB56"/>
<reference evidence="11 12" key="1">
    <citation type="submission" date="2017-10" db="EMBL/GenBank/DDBJ databases">
        <title>Comparative genomics in systemic dimorphic fungi from Ajellomycetaceae.</title>
        <authorList>
            <person name="Munoz J.F."/>
            <person name="Mcewen J.G."/>
            <person name="Clay O.K."/>
            <person name="Cuomo C.A."/>
        </authorList>
    </citation>
    <scope>NUCLEOTIDE SEQUENCE [LARGE SCALE GENOMIC DNA]</scope>
    <source>
        <strain evidence="11 12">UAMH4076</strain>
    </source>
</reference>
<comment type="similarity">
    <text evidence="3 9">Belongs to the alpha-carbonic anhydrase family.</text>
</comment>
<comment type="caution">
    <text evidence="11">The sequence shown here is derived from an EMBL/GenBank/DDBJ whole genome shotgun (WGS) entry which is preliminary data.</text>
</comment>
<evidence type="ECO:0000256" key="7">
    <source>
        <dbReference type="ARBA" id="ARBA00023239"/>
    </source>
</evidence>
<feature type="chain" id="PRO_5025093819" description="Carbonic anhydrase" evidence="9">
    <location>
        <begin position="20"/>
        <end position="303"/>
    </location>
</feature>
<dbReference type="InterPro" id="IPR023561">
    <property type="entry name" value="Carbonic_anhydrase_a-class"/>
</dbReference>
<feature type="domain" description="Alpha-carbonic anhydrase" evidence="10">
    <location>
        <begin position="40"/>
        <end position="284"/>
    </location>
</feature>
<dbReference type="CDD" id="cd03124">
    <property type="entry name" value="alpha_CA_prokaryotic_like"/>
    <property type="match status" value="1"/>
</dbReference>
<evidence type="ECO:0000313" key="12">
    <source>
        <dbReference type="Proteomes" id="UP000226031"/>
    </source>
</evidence>
<evidence type="ECO:0000256" key="5">
    <source>
        <dbReference type="ARBA" id="ARBA00022723"/>
    </source>
</evidence>
<keyword evidence="6 9" id="KW-0862">Zinc</keyword>
<keyword evidence="7 9" id="KW-0456">Lyase</keyword>
<dbReference type="PROSITE" id="PS00162">
    <property type="entry name" value="ALPHA_CA_1"/>
    <property type="match status" value="1"/>
</dbReference>
<dbReference type="InterPro" id="IPR018338">
    <property type="entry name" value="Carbonic_anhydrase_a-class_CS"/>
</dbReference>
<dbReference type="EMBL" id="PDND01000154">
    <property type="protein sequence ID" value="PGH30815.1"/>
    <property type="molecule type" value="Genomic_DNA"/>
</dbReference>
<protein>
    <recommendedName>
        <fullName evidence="4 9">Carbonic anhydrase</fullName>
        <ecNumber evidence="4 9">4.2.1.1</ecNumber>
    </recommendedName>
</protein>
<dbReference type="Pfam" id="PF00194">
    <property type="entry name" value="Carb_anhydrase"/>
    <property type="match status" value="1"/>
</dbReference>
<comment type="cofactor">
    <cofactor evidence="1 9">
        <name>Zn(2+)</name>
        <dbReference type="ChEBI" id="CHEBI:29105"/>
    </cofactor>
</comment>
<dbReference type="GO" id="GO:0004089">
    <property type="term" value="F:carbonate dehydratase activity"/>
    <property type="evidence" value="ECO:0007669"/>
    <property type="project" value="UniProtKB-UniRule"/>
</dbReference>
<organism evidence="11 12">
    <name type="scientific">[Emmonsia] crescens</name>
    <dbReference type="NCBI Taxonomy" id="73230"/>
    <lineage>
        <taxon>Eukaryota</taxon>
        <taxon>Fungi</taxon>
        <taxon>Dikarya</taxon>
        <taxon>Ascomycota</taxon>
        <taxon>Pezizomycotina</taxon>
        <taxon>Eurotiomycetes</taxon>
        <taxon>Eurotiomycetidae</taxon>
        <taxon>Onygenales</taxon>
        <taxon>Ajellomycetaceae</taxon>
        <taxon>Emergomyces</taxon>
    </lineage>
</organism>
<dbReference type="PROSITE" id="PS51144">
    <property type="entry name" value="ALPHA_CA_2"/>
    <property type="match status" value="1"/>
</dbReference>
<dbReference type="InterPro" id="IPR041891">
    <property type="entry name" value="Alpha_CA_prokaryot-like"/>
</dbReference>
<keyword evidence="9" id="KW-0732">Signal</keyword>
<evidence type="ECO:0000256" key="1">
    <source>
        <dbReference type="ARBA" id="ARBA00001947"/>
    </source>
</evidence>
<evidence type="ECO:0000256" key="8">
    <source>
        <dbReference type="ARBA" id="ARBA00048348"/>
    </source>
</evidence>
<comment type="catalytic activity">
    <reaction evidence="8 9">
        <text>hydrogencarbonate + H(+) = CO2 + H2O</text>
        <dbReference type="Rhea" id="RHEA:10748"/>
        <dbReference type="ChEBI" id="CHEBI:15377"/>
        <dbReference type="ChEBI" id="CHEBI:15378"/>
        <dbReference type="ChEBI" id="CHEBI:16526"/>
        <dbReference type="ChEBI" id="CHEBI:17544"/>
        <dbReference type="EC" id="4.2.1.1"/>
    </reaction>
</comment>
<keyword evidence="5 9" id="KW-0479">Metal-binding</keyword>
<dbReference type="VEuPathDB" id="FungiDB:EMCG_01212"/>
<dbReference type="PANTHER" id="PTHR18952">
    <property type="entry name" value="CARBONIC ANHYDRASE"/>
    <property type="match status" value="1"/>
</dbReference>
<evidence type="ECO:0000256" key="3">
    <source>
        <dbReference type="ARBA" id="ARBA00010718"/>
    </source>
</evidence>